<dbReference type="NCBIfam" id="NF003717">
    <property type="entry name" value="PRK05327.1"/>
    <property type="match status" value="1"/>
</dbReference>
<dbReference type="SMART" id="SM01390">
    <property type="entry name" value="Ribosomal_S4"/>
    <property type="match status" value="1"/>
</dbReference>
<evidence type="ECO:0000256" key="7">
    <source>
        <dbReference type="ARBA" id="ARBA00025813"/>
    </source>
</evidence>
<dbReference type="InterPro" id="IPR036986">
    <property type="entry name" value="S4_RNA-bd_sf"/>
</dbReference>
<comment type="similarity">
    <text evidence="2 9 10">Belongs to the universal ribosomal protein uS4 family.</text>
</comment>
<evidence type="ECO:0000256" key="2">
    <source>
        <dbReference type="ARBA" id="ARBA00007465"/>
    </source>
</evidence>
<dbReference type="PROSITE" id="PS00632">
    <property type="entry name" value="RIBOSOMAL_S4"/>
    <property type="match status" value="1"/>
</dbReference>
<keyword evidence="5 9" id="KW-0689">Ribosomal protein</keyword>
<protein>
    <recommendedName>
        <fullName evidence="8 9">Small ribosomal subunit protein uS4</fullName>
    </recommendedName>
</protein>
<keyword evidence="4 9" id="KW-0694">RNA-binding</keyword>
<evidence type="ECO:0000313" key="13">
    <source>
        <dbReference type="EMBL" id="KNF08046.1"/>
    </source>
</evidence>
<keyword evidence="3 9" id="KW-0699">rRNA-binding</keyword>
<dbReference type="GO" id="GO:0006412">
    <property type="term" value="P:translation"/>
    <property type="evidence" value="ECO:0007669"/>
    <property type="project" value="UniProtKB-UniRule"/>
</dbReference>
<dbReference type="GO" id="GO:0019843">
    <property type="term" value="F:rRNA binding"/>
    <property type="evidence" value="ECO:0007669"/>
    <property type="project" value="UniProtKB-UniRule"/>
</dbReference>
<dbReference type="InterPro" id="IPR005709">
    <property type="entry name" value="Ribosomal_uS4_bac-type"/>
</dbReference>
<evidence type="ECO:0000256" key="6">
    <source>
        <dbReference type="ARBA" id="ARBA00023274"/>
    </source>
</evidence>
<evidence type="ECO:0000313" key="14">
    <source>
        <dbReference type="Proteomes" id="UP000037267"/>
    </source>
</evidence>
<dbReference type="EMBL" id="LGSS01000010">
    <property type="protein sequence ID" value="KNF08046.1"/>
    <property type="molecule type" value="Genomic_DNA"/>
</dbReference>
<accession>A0A0L0W9D2</accession>
<dbReference type="STRING" id="1503.CLPU_10c01010"/>
<dbReference type="Proteomes" id="UP000037267">
    <property type="component" value="Unassembled WGS sequence"/>
</dbReference>
<dbReference type="Pfam" id="PF01479">
    <property type="entry name" value="S4"/>
    <property type="match status" value="1"/>
</dbReference>
<evidence type="ECO:0000256" key="10">
    <source>
        <dbReference type="RuleBase" id="RU003699"/>
    </source>
</evidence>
<dbReference type="NCBIfam" id="TIGR01017">
    <property type="entry name" value="rpsD_bact"/>
    <property type="match status" value="1"/>
</dbReference>
<dbReference type="InterPro" id="IPR002942">
    <property type="entry name" value="S4_RNA-bd"/>
</dbReference>
<dbReference type="InterPro" id="IPR001912">
    <property type="entry name" value="Ribosomal_uS4_N"/>
</dbReference>
<evidence type="ECO:0000256" key="9">
    <source>
        <dbReference type="HAMAP-Rule" id="MF_01306"/>
    </source>
</evidence>
<dbReference type="HAMAP" id="MF_01306_B">
    <property type="entry name" value="Ribosomal_uS4_B"/>
    <property type="match status" value="1"/>
</dbReference>
<feature type="domain" description="RNA-binding S4" evidence="11">
    <location>
        <begin position="98"/>
        <end position="161"/>
    </location>
</feature>
<evidence type="ECO:0000259" key="12">
    <source>
        <dbReference type="SMART" id="SM01390"/>
    </source>
</evidence>
<sequence length="211" mass="24177">MARYTGPVCRLCRREGQKLYLKGDKCYTDKCPVARRTYAPGQHGQSRKKLSDYGTQLREKQKVRRYYGVLEAPMRKYFKMADKAQGITGENLLKILELRLDNVVYRLGLAASRAEARQLVIHGHFTVNGKKVDIPSYLMNVGDVIEVKEKSKNSPKFKEIQENHQGNTPSWLQVDAEKLSGKIVAEPSREDVDLPIQEHLIVELYSKNNIK</sequence>
<evidence type="ECO:0000256" key="5">
    <source>
        <dbReference type="ARBA" id="ARBA00022980"/>
    </source>
</evidence>
<dbReference type="RefSeq" id="WP_050355693.1">
    <property type="nucleotide sequence ID" value="NZ_LGSS01000010.1"/>
</dbReference>
<evidence type="ECO:0000256" key="8">
    <source>
        <dbReference type="ARBA" id="ARBA00035254"/>
    </source>
</evidence>
<organism evidence="13 14">
    <name type="scientific">Gottschalkia purinilytica</name>
    <name type="common">Clostridium purinilyticum</name>
    <dbReference type="NCBI Taxonomy" id="1503"/>
    <lineage>
        <taxon>Bacteria</taxon>
        <taxon>Bacillati</taxon>
        <taxon>Bacillota</taxon>
        <taxon>Tissierellia</taxon>
        <taxon>Tissierellales</taxon>
        <taxon>Gottschalkiaceae</taxon>
        <taxon>Gottschalkia</taxon>
    </lineage>
</organism>
<dbReference type="CDD" id="cd00165">
    <property type="entry name" value="S4"/>
    <property type="match status" value="1"/>
</dbReference>
<comment type="subunit">
    <text evidence="7 9">Part of the 30S ribosomal subunit. Contacts protein S5. The interaction surface between S4 and S5 is involved in control of translational fidelity.</text>
</comment>
<dbReference type="PROSITE" id="PS50889">
    <property type="entry name" value="S4"/>
    <property type="match status" value="1"/>
</dbReference>
<dbReference type="Pfam" id="PF00163">
    <property type="entry name" value="Ribosomal_S4"/>
    <property type="match status" value="1"/>
</dbReference>
<keyword evidence="14" id="KW-1185">Reference proteome</keyword>
<dbReference type="PANTHER" id="PTHR11831:SF4">
    <property type="entry name" value="SMALL RIBOSOMAL SUBUNIT PROTEIN US4M"/>
    <property type="match status" value="1"/>
</dbReference>
<keyword evidence="6 9" id="KW-0687">Ribonucleoprotein</keyword>
<dbReference type="SUPFAM" id="SSF55174">
    <property type="entry name" value="Alpha-L RNA-binding motif"/>
    <property type="match status" value="1"/>
</dbReference>
<dbReference type="PANTHER" id="PTHR11831">
    <property type="entry name" value="30S 40S RIBOSOMAL PROTEIN"/>
    <property type="match status" value="1"/>
</dbReference>
<evidence type="ECO:0000259" key="11">
    <source>
        <dbReference type="SMART" id="SM00363"/>
    </source>
</evidence>
<dbReference type="GO" id="GO:0003735">
    <property type="term" value="F:structural constituent of ribosome"/>
    <property type="evidence" value="ECO:0007669"/>
    <property type="project" value="InterPro"/>
</dbReference>
<comment type="caution">
    <text evidence="13">The sequence shown here is derived from an EMBL/GenBank/DDBJ whole genome shotgun (WGS) entry which is preliminary data.</text>
</comment>
<dbReference type="GO" id="GO:0042274">
    <property type="term" value="P:ribosomal small subunit biogenesis"/>
    <property type="evidence" value="ECO:0007669"/>
    <property type="project" value="TreeGrafter"/>
</dbReference>
<dbReference type="InterPro" id="IPR022801">
    <property type="entry name" value="Ribosomal_uS4"/>
</dbReference>
<dbReference type="FunFam" id="1.10.1050.10:FF:000001">
    <property type="entry name" value="30S ribosomal protein S4"/>
    <property type="match status" value="1"/>
</dbReference>
<reference evidence="14" key="1">
    <citation type="submission" date="2015-07" db="EMBL/GenBank/DDBJ databases">
        <title>Draft genome sequence of the purine-degrading Gottschalkia purinilyticum DSM 1384 (formerly Clostridium purinilyticum).</title>
        <authorList>
            <person name="Poehlein A."/>
            <person name="Schiel-Bengelsdorf B."/>
            <person name="Bengelsdorf F.R."/>
            <person name="Daniel R."/>
            <person name="Duerre P."/>
        </authorList>
    </citation>
    <scope>NUCLEOTIDE SEQUENCE [LARGE SCALE GENOMIC DNA]</scope>
    <source>
        <strain evidence="14">DSM 1384</strain>
    </source>
</reference>
<dbReference type="SMART" id="SM00363">
    <property type="entry name" value="S4"/>
    <property type="match status" value="1"/>
</dbReference>
<dbReference type="InterPro" id="IPR018079">
    <property type="entry name" value="Ribosomal_uS4_CS"/>
</dbReference>
<dbReference type="FunFam" id="3.10.290.10:FF:000001">
    <property type="entry name" value="30S ribosomal protein S4"/>
    <property type="match status" value="1"/>
</dbReference>
<dbReference type="Gene3D" id="3.10.290.10">
    <property type="entry name" value="RNA-binding S4 domain"/>
    <property type="match status" value="1"/>
</dbReference>
<gene>
    <name evidence="13" type="primary">rpsD1</name>
    <name evidence="9" type="synonym">rpsD</name>
    <name evidence="13" type="ORF">CLPU_10c01010</name>
</gene>
<dbReference type="PATRIC" id="fig|1503.3.peg.102"/>
<evidence type="ECO:0000256" key="1">
    <source>
        <dbReference type="ARBA" id="ARBA00003866"/>
    </source>
</evidence>
<dbReference type="OrthoDB" id="9803672at2"/>
<evidence type="ECO:0000256" key="4">
    <source>
        <dbReference type="ARBA" id="ARBA00022884"/>
    </source>
</evidence>
<comment type="function">
    <text evidence="1 9">One of the primary rRNA binding proteins, it binds directly to 16S rRNA where it nucleates assembly of the body of the 30S subunit.</text>
</comment>
<dbReference type="GO" id="GO:0015935">
    <property type="term" value="C:small ribosomal subunit"/>
    <property type="evidence" value="ECO:0007669"/>
    <property type="project" value="InterPro"/>
</dbReference>
<feature type="domain" description="Small ribosomal subunit protein uS4 N-terminal" evidence="12">
    <location>
        <begin position="3"/>
        <end position="97"/>
    </location>
</feature>
<evidence type="ECO:0000256" key="3">
    <source>
        <dbReference type="ARBA" id="ARBA00022730"/>
    </source>
</evidence>
<proteinExistence type="inferred from homology"/>
<dbReference type="AlphaFoldDB" id="A0A0L0W9D2"/>
<comment type="function">
    <text evidence="9">With S5 and S12 plays an important role in translational accuracy.</text>
</comment>
<name>A0A0L0W9D2_GOTPU</name>
<dbReference type="Gene3D" id="1.10.1050.10">
    <property type="entry name" value="Ribosomal Protein S4 Delta 41, Chain A, domain 1"/>
    <property type="match status" value="1"/>
</dbReference>